<evidence type="ECO:0000256" key="10">
    <source>
        <dbReference type="SAM" id="Coils"/>
    </source>
</evidence>
<dbReference type="GO" id="GO:0016887">
    <property type="term" value="F:ATP hydrolysis activity"/>
    <property type="evidence" value="ECO:0007669"/>
    <property type="project" value="InterPro"/>
</dbReference>
<accession>A0A0D0YV71</accession>
<dbReference type="InterPro" id="IPR027417">
    <property type="entry name" value="P-loop_NTPase"/>
</dbReference>
<protein>
    <recommendedName>
        <fullName evidence="9">Endonuclease MutS2</fullName>
        <ecNumber evidence="9">3.1.-.-</ecNumber>
    </recommendedName>
    <alternativeName>
        <fullName evidence="9">Ribosome-associated protein quality control-upstream factor</fullName>
        <shortName evidence="9">RQC-upstream factor</shortName>
        <shortName evidence="9">RqcU</shortName>
        <ecNumber evidence="9">3.6.4.-</ecNumber>
    </alternativeName>
</protein>
<keyword evidence="4 9" id="KW-0255">Endonuclease</keyword>
<dbReference type="SMART" id="SM00533">
    <property type="entry name" value="MUTSd"/>
    <property type="match status" value="1"/>
</dbReference>
<organism evidence="12 13">
    <name type="scientific">Paucilactobacillus wasatchensis</name>
    <dbReference type="NCBI Taxonomy" id="1335616"/>
    <lineage>
        <taxon>Bacteria</taxon>
        <taxon>Bacillati</taxon>
        <taxon>Bacillota</taxon>
        <taxon>Bacilli</taxon>
        <taxon>Lactobacillales</taxon>
        <taxon>Lactobacillaceae</taxon>
        <taxon>Paucilactobacillus</taxon>
    </lineage>
</organism>
<dbReference type="PANTHER" id="PTHR48466:SF2">
    <property type="entry name" value="OS10G0509000 PROTEIN"/>
    <property type="match status" value="1"/>
</dbReference>
<evidence type="ECO:0000256" key="1">
    <source>
        <dbReference type="ARBA" id="ARBA00022722"/>
    </source>
</evidence>
<dbReference type="SMART" id="SM00534">
    <property type="entry name" value="MUTSac"/>
    <property type="match status" value="1"/>
</dbReference>
<dbReference type="InterPro" id="IPR036063">
    <property type="entry name" value="Smr_dom_sf"/>
</dbReference>
<comment type="caution">
    <text evidence="12">The sequence shown here is derived from an EMBL/GenBank/DDBJ whole genome shotgun (WGS) entry which is preliminary data.</text>
</comment>
<dbReference type="PANTHER" id="PTHR48466">
    <property type="entry name" value="OS10G0509000 PROTEIN-RELATED"/>
    <property type="match status" value="1"/>
</dbReference>
<comment type="function">
    <text evidence="9">Acts as a ribosome collision sensor, splitting the ribosome into its 2 subunits. Detects stalled/collided 70S ribosomes which it binds and splits by an ATP-hydrolysis driven conformational change. Acts upstream of the ribosome quality control system (RQC), a ribosome-associated complex that mediates the extraction of incompletely synthesized nascent chains from stalled ribosomes and their subsequent degradation. Probably generates substrates for RQC.</text>
</comment>
<proteinExistence type="inferred from homology"/>
<dbReference type="PIRSF" id="PIRSF005814">
    <property type="entry name" value="MutS_YshD"/>
    <property type="match status" value="1"/>
</dbReference>
<dbReference type="PROSITE" id="PS50828">
    <property type="entry name" value="SMR"/>
    <property type="match status" value="1"/>
</dbReference>
<sequence>MNEKILTTLAFDQVKDQMKPYLVTAAGKKELQTLTPVVKIDQVNQLLLETSDGANILRLVGVIPIPKLADISPQLKRLKIEATLSATELAAIGRVLRASGSIKLFFDKLEQQAVPLATITKYVAEVVTIPDVTKRLVTSIENDGHITDEASSALHEVRQRISRTEAQIRQQMEAYTRGKNAKYLSDAIITMRNERYVIPVQANYRSKFGGVVHDQSQTGQTLFIEPQAVMEMNNRLRQAQIEERQEEARVLAELSALIAPYRAEIAHNETILGKLDFINAKAQLAHASHATLPILSAENHVNLRQARHPLLDINRAVANDISIGEDYQAIVITGPNTGGKTITLKTLGLIQLMGQAGLYIPANEESTIGVFSEIFADIGDEQSLEQSLSTFSAHMDNTISILNQIDSRSLVLLDEVGAGTDPKEGAALAMAILDAIGAKGSFVVATTHYPELKVYGYNRPKTTNASMEFDAATLQPTYRLLMGIPGRSNALEIASRLGLAEQIVAEAKSLTSNDSQDLNDMIGDLVAQRKLAHDRTIQLDHDVADAQTLHDELTTKLEQYEQQKDKLMQQAREQANHAVAQARQEADKIVHQLRKLEQQGVQVEENQLIDAKGALNALHVEDSRLKKNKVLQREKRKHNFAIGDAVLVKSYGQYGELVQKRGQNDWEVQLGILKMQVNERDLEKVGKEQLASKRDEEPKRRVVRTTQTTPATARLDLRGHRYEQAMGEIDRFIDHAILNNLSPVTIIHGKGTGALRKGTHEYLQSNPRVASFEYAAPNAGGDGATIVYLS</sequence>
<comment type="subunit">
    <text evidence="9">Homodimer. Binds to stalled ribosomes, contacting rRNA.</text>
</comment>
<dbReference type="SUPFAM" id="SSF48334">
    <property type="entry name" value="DNA repair protein MutS, domain III"/>
    <property type="match status" value="1"/>
</dbReference>
<keyword evidence="7 9" id="KW-0694">RNA-binding</keyword>
<dbReference type="InterPro" id="IPR007696">
    <property type="entry name" value="DNA_mismatch_repair_MutS_core"/>
</dbReference>
<dbReference type="EC" id="3.6.4.-" evidence="9"/>
<evidence type="ECO:0000313" key="13">
    <source>
        <dbReference type="Proteomes" id="UP000032279"/>
    </source>
</evidence>
<keyword evidence="10" id="KW-0175">Coiled coil</keyword>
<evidence type="ECO:0000256" key="8">
    <source>
        <dbReference type="ARBA" id="ARBA00023125"/>
    </source>
</evidence>
<dbReference type="GO" id="GO:0005524">
    <property type="term" value="F:ATP binding"/>
    <property type="evidence" value="ECO:0007669"/>
    <property type="project" value="UniProtKB-UniRule"/>
</dbReference>
<dbReference type="SUPFAM" id="SSF160443">
    <property type="entry name" value="SMR domain-like"/>
    <property type="match status" value="1"/>
</dbReference>
<dbReference type="InterPro" id="IPR005747">
    <property type="entry name" value="MutS2"/>
</dbReference>
<dbReference type="HAMAP" id="MF_00092">
    <property type="entry name" value="MutS2"/>
    <property type="match status" value="1"/>
</dbReference>
<comment type="similarity">
    <text evidence="9">Belongs to the DNA mismatch repair MutS family. MutS2 subfamily.</text>
</comment>
<dbReference type="GO" id="GO:0006298">
    <property type="term" value="P:mismatch repair"/>
    <property type="evidence" value="ECO:0007669"/>
    <property type="project" value="InterPro"/>
</dbReference>
<dbReference type="GO" id="GO:0045910">
    <property type="term" value="P:negative regulation of DNA recombination"/>
    <property type="evidence" value="ECO:0007669"/>
    <property type="project" value="InterPro"/>
</dbReference>
<dbReference type="InterPro" id="IPR036187">
    <property type="entry name" value="DNA_mismatch_repair_MutS_sf"/>
</dbReference>
<dbReference type="InterPro" id="IPR000432">
    <property type="entry name" value="DNA_mismatch_repair_MutS_C"/>
</dbReference>
<reference evidence="12 13" key="1">
    <citation type="submission" date="2013-08" db="EMBL/GenBank/DDBJ databases">
        <title>Lactobacillus wasatchii sp. WDC04, a late gas producing bacteria isolated from aged chedder cheese.</title>
        <authorList>
            <person name="Oberg C.J."/>
            <person name="Culumber M."/>
            <person name="McMahon D.J."/>
            <person name="Broadbent J.R."/>
            <person name="Oberg T.S."/>
            <person name="Ortaki F."/>
        </authorList>
    </citation>
    <scope>NUCLEOTIDE SEQUENCE [LARGE SCALE GENOMIC DNA]</scope>
    <source>
        <strain evidence="12 13">WDC04</strain>
    </source>
</reference>
<dbReference type="FunFam" id="3.40.50.300:FF:000830">
    <property type="entry name" value="Endonuclease MutS2"/>
    <property type="match status" value="1"/>
</dbReference>
<keyword evidence="8 9" id="KW-0238">DNA-binding</keyword>
<keyword evidence="3 9" id="KW-0547">Nucleotide-binding</keyword>
<dbReference type="CDD" id="cd03280">
    <property type="entry name" value="ABC_MutS2"/>
    <property type="match status" value="1"/>
</dbReference>
<dbReference type="GO" id="GO:0004519">
    <property type="term" value="F:endonuclease activity"/>
    <property type="evidence" value="ECO:0007669"/>
    <property type="project" value="UniProtKB-UniRule"/>
</dbReference>
<keyword evidence="5 9" id="KW-0378">Hydrolase</keyword>
<dbReference type="Pfam" id="PF01713">
    <property type="entry name" value="Smr"/>
    <property type="match status" value="1"/>
</dbReference>
<dbReference type="AlphaFoldDB" id="A0A0D0YV71"/>
<keyword evidence="13" id="KW-1185">Reference proteome</keyword>
<dbReference type="Gene3D" id="3.30.1370.110">
    <property type="match status" value="1"/>
</dbReference>
<gene>
    <name evidence="9 12" type="primary">mutS2</name>
    <name evidence="9" type="synonym">rqcU</name>
    <name evidence="12" type="ORF">WDC_1212</name>
</gene>
<keyword evidence="1 9" id="KW-0540">Nuclease</keyword>
<dbReference type="GO" id="GO:0072344">
    <property type="term" value="P:rescue of stalled ribosome"/>
    <property type="evidence" value="ECO:0007669"/>
    <property type="project" value="UniProtKB-UniRule"/>
</dbReference>
<dbReference type="GO" id="GO:0030983">
    <property type="term" value="F:mismatched DNA binding"/>
    <property type="evidence" value="ECO:0007669"/>
    <property type="project" value="InterPro"/>
</dbReference>
<feature type="coiled-coil region" evidence="10">
    <location>
        <begin position="543"/>
        <end position="606"/>
    </location>
</feature>
<evidence type="ECO:0000256" key="2">
    <source>
        <dbReference type="ARBA" id="ARBA00022730"/>
    </source>
</evidence>
<dbReference type="InterPro" id="IPR002625">
    <property type="entry name" value="Smr_dom"/>
</dbReference>
<evidence type="ECO:0000313" key="12">
    <source>
        <dbReference type="EMBL" id="KIS03179.1"/>
    </source>
</evidence>
<dbReference type="SUPFAM" id="SSF52540">
    <property type="entry name" value="P-loop containing nucleoside triphosphate hydrolases"/>
    <property type="match status" value="1"/>
</dbReference>
<evidence type="ECO:0000256" key="4">
    <source>
        <dbReference type="ARBA" id="ARBA00022759"/>
    </source>
</evidence>
<dbReference type="RefSeq" id="WP_044010948.1">
    <property type="nucleotide sequence ID" value="NZ_AWTT01000028.1"/>
</dbReference>
<name>A0A0D0YV71_9LACO</name>
<dbReference type="Pfam" id="PF20297">
    <property type="entry name" value="MSSS"/>
    <property type="match status" value="1"/>
</dbReference>
<feature type="domain" description="Smr" evidence="11">
    <location>
        <begin position="715"/>
        <end position="790"/>
    </location>
</feature>
<dbReference type="EC" id="3.1.-.-" evidence="9"/>
<evidence type="ECO:0000256" key="6">
    <source>
        <dbReference type="ARBA" id="ARBA00022840"/>
    </source>
</evidence>
<evidence type="ECO:0000256" key="9">
    <source>
        <dbReference type="HAMAP-Rule" id="MF_00092"/>
    </source>
</evidence>
<evidence type="ECO:0000256" key="7">
    <source>
        <dbReference type="ARBA" id="ARBA00022884"/>
    </source>
</evidence>
<comment type="function">
    <text evidence="9">Endonuclease that is involved in the suppression of homologous recombination and thus may have a key role in the control of bacterial genetic diversity.</text>
</comment>
<dbReference type="InterPro" id="IPR045076">
    <property type="entry name" value="MutS"/>
</dbReference>
<dbReference type="STRING" id="1335616.WDC_1212"/>
<dbReference type="NCBIfam" id="TIGR01069">
    <property type="entry name" value="mutS2"/>
    <property type="match status" value="1"/>
</dbReference>
<dbReference type="InterPro" id="IPR046893">
    <property type="entry name" value="MSSS"/>
</dbReference>
<dbReference type="PROSITE" id="PS00486">
    <property type="entry name" value="DNA_MISMATCH_REPAIR_2"/>
    <property type="match status" value="1"/>
</dbReference>
<dbReference type="GO" id="GO:0140664">
    <property type="term" value="F:ATP-dependent DNA damage sensor activity"/>
    <property type="evidence" value="ECO:0007669"/>
    <property type="project" value="InterPro"/>
</dbReference>
<dbReference type="GO" id="GO:0019843">
    <property type="term" value="F:rRNA binding"/>
    <property type="evidence" value="ECO:0007669"/>
    <property type="project" value="UniProtKB-UniRule"/>
</dbReference>
<keyword evidence="2 9" id="KW-0699">rRNA-binding</keyword>
<dbReference type="SMART" id="SM00463">
    <property type="entry name" value="SMR"/>
    <property type="match status" value="1"/>
</dbReference>
<evidence type="ECO:0000256" key="5">
    <source>
        <dbReference type="ARBA" id="ARBA00022801"/>
    </source>
</evidence>
<dbReference type="Proteomes" id="UP000032279">
    <property type="component" value="Unassembled WGS sequence"/>
</dbReference>
<dbReference type="OrthoDB" id="9808166at2"/>
<evidence type="ECO:0000259" key="11">
    <source>
        <dbReference type="PROSITE" id="PS50828"/>
    </source>
</evidence>
<evidence type="ECO:0000256" key="3">
    <source>
        <dbReference type="ARBA" id="ARBA00022741"/>
    </source>
</evidence>
<feature type="binding site" evidence="9">
    <location>
        <begin position="334"/>
        <end position="341"/>
    </location>
    <ligand>
        <name>ATP</name>
        <dbReference type="ChEBI" id="CHEBI:30616"/>
    </ligand>
</feature>
<keyword evidence="6 9" id="KW-0067">ATP-binding</keyword>
<dbReference type="PATRIC" id="fig|1335616.4.peg.1212"/>
<dbReference type="Gene3D" id="3.40.50.300">
    <property type="entry name" value="P-loop containing nucleotide triphosphate hydrolases"/>
    <property type="match status" value="1"/>
</dbReference>
<dbReference type="GO" id="GO:0043023">
    <property type="term" value="F:ribosomal large subunit binding"/>
    <property type="evidence" value="ECO:0007669"/>
    <property type="project" value="UniProtKB-UniRule"/>
</dbReference>
<dbReference type="EMBL" id="AWTT01000028">
    <property type="protein sequence ID" value="KIS03179.1"/>
    <property type="molecule type" value="Genomic_DNA"/>
</dbReference>
<dbReference type="Pfam" id="PF00488">
    <property type="entry name" value="MutS_V"/>
    <property type="match status" value="1"/>
</dbReference>